<sequence length="256" mass="29344">MNDKIKAWEFPFVEDEQQIAADRDKTNAINKKPQWQYEPPEADNEQQTEELSLPTADEIEEIRQAAHNEGFEQGKQQGLEQGLAEGKEQGYQQGYDEGFDKGNEEGLTSGAEQIQQQLQVLESMLSHITQPMQQVDKQLENELVVLATELAKAVIRTEVETNKNIIFQAITEGLNVLPIAEKMYQIRLHPDDVALIKEHFSDEDIERHHWRLVETPDMTRGGCDIVTDSNAVDLSIERRTRDILDKFLLQQGLDYQ</sequence>
<dbReference type="GO" id="GO:0003774">
    <property type="term" value="F:cytoskeletal motor activity"/>
    <property type="evidence" value="ECO:0007669"/>
    <property type="project" value="InterPro"/>
</dbReference>
<keyword evidence="8" id="KW-0653">Protein transport</keyword>
<evidence type="ECO:0000256" key="5">
    <source>
        <dbReference type="ARBA" id="ARBA00022448"/>
    </source>
</evidence>
<dbReference type="AlphaFoldDB" id="A0A8J6IT80"/>
<keyword evidence="12" id="KW-0282">Flagellum</keyword>
<gene>
    <name evidence="12" type="primary">fliH</name>
    <name evidence="12" type="ORF">H8B19_03855</name>
</gene>
<comment type="function">
    <text evidence="1">Needed for flagellar regrowth and assembly.</text>
</comment>
<evidence type="ECO:0000256" key="2">
    <source>
        <dbReference type="ARBA" id="ARBA00004496"/>
    </source>
</evidence>
<keyword evidence="6" id="KW-0963">Cytoplasm</keyword>
<keyword evidence="12" id="KW-0969">Cilium</keyword>
<dbReference type="PANTHER" id="PTHR34982">
    <property type="entry name" value="YOP PROTEINS TRANSLOCATION PROTEIN L"/>
    <property type="match status" value="1"/>
</dbReference>
<keyword evidence="9" id="KW-1006">Bacterial flagellum protein export</keyword>
<reference evidence="12" key="1">
    <citation type="journal article" date="2018" name="Int. J. Syst. Evol. Microbiol.">
        <title>Neptunicella marina gen. nov., sp. nov., isolated from surface seawater.</title>
        <authorList>
            <person name="Liu X."/>
            <person name="Lai Q."/>
            <person name="Du Y."/>
            <person name="Zhang X."/>
            <person name="Liu Z."/>
            <person name="Sun F."/>
            <person name="Shao Z."/>
        </authorList>
    </citation>
    <scope>NUCLEOTIDE SEQUENCE</scope>
    <source>
        <strain evidence="12">S27-2</strain>
    </source>
</reference>
<dbReference type="NCBIfam" id="NF004270">
    <property type="entry name" value="PRK05687.2-1"/>
    <property type="match status" value="1"/>
</dbReference>
<keyword evidence="12" id="KW-0966">Cell projection</keyword>
<dbReference type="PRINTS" id="PR01003">
    <property type="entry name" value="FLGFLIH"/>
</dbReference>
<protein>
    <recommendedName>
        <fullName evidence="4">Flagellar assembly protein FliH</fullName>
    </recommendedName>
</protein>
<feature type="domain" description="Flagellar assembly protein FliH/Type III secretion system HrpE" evidence="11">
    <location>
        <begin position="116"/>
        <end position="242"/>
    </location>
</feature>
<dbReference type="RefSeq" id="WP_186505459.1">
    <property type="nucleotide sequence ID" value="NZ_JACNEP010000002.1"/>
</dbReference>
<evidence type="ECO:0000313" key="13">
    <source>
        <dbReference type="Proteomes" id="UP000601768"/>
    </source>
</evidence>
<keyword evidence="7" id="KW-1005">Bacterial flagellum biogenesis</keyword>
<keyword evidence="5" id="KW-0813">Transport</keyword>
<dbReference type="PANTHER" id="PTHR34982:SF1">
    <property type="entry name" value="FLAGELLAR ASSEMBLY PROTEIN FLIH"/>
    <property type="match status" value="1"/>
</dbReference>
<evidence type="ECO:0000256" key="1">
    <source>
        <dbReference type="ARBA" id="ARBA00003041"/>
    </source>
</evidence>
<dbReference type="GO" id="GO:0005829">
    <property type="term" value="C:cytosol"/>
    <property type="evidence" value="ECO:0007669"/>
    <property type="project" value="TreeGrafter"/>
</dbReference>
<evidence type="ECO:0000256" key="8">
    <source>
        <dbReference type="ARBA" id="ARBA00022927"/>
    </source>
</evidence>
<dbReference type="InterPro" id="IPR000563">
    <property type="entry name" value="Flag_FliH"/>
</dbReference>
<dbReference type="Proteomes" id="UP000601768">
    <property type="component" value="Unassembled WGS sequence"/>
</dbReference>
<comment type="similarity">
    <text evidence="3">Belongs to the FliH family.</text>
</comment>
<evidence type="ECO:0000256" key="10">
    <source>
        <dbReference type="SAM" id="MobiDB-lite"/>
    </source>
</evidence>
<evidence type="ECO:0000256" key="3">
    <source>
        <dbReference type="ARBA" id="ARBA00006602"/>
    </source>
</evidence>
<dbReference type="GO" id="GO:0015031">
    <property type="term" value="P:protein transport"/>
    <property type="evidence" value="ECO:0007669"/>
    <property type="project" value="UniProtKB-KW"/>
</dbReference>
<dbReference type="InterPro" id="IPR018035">
    <property type="entry name" value="Flagellar_FliH/T3SS_HrpE"/>
</dbReference>
<keyword evidence="13" id="KW-1185">Reference proteome</keyword>
<comment type="caution">
    <text evidence="12">The sequence shown here is derived from an EMBL/GenBank/DDBJ whole genome shotgun (WGS) entry which is preliminary data.</text>
</comment>
<evidence type="ECO:0000256" key="4">
    <source>
        <dbReference type="ARBA" id="ARBA00016507"/>
    </source>
</evidence>
<dbReference type="EMBL" id="JACNEP010000002">
    <property type="protein sequence ID" value="MBC3764998.1"/>
    <property type="molecule type" value="Genomic_DNA"/>
</dbReference>
<dbReference type="GO" id="GO:0044781">
    <property type="term" value="P:bacterial-type flagellum organization"/>
    <property type="evidence" value="ECO:0007669"/>
    <property type="project" value="UniProtKB-KW"/>
</dbReference>
<evidence type="ECO:0000256" key="9">
    <source>
        <dbReference type="ARBA" id="ARBA00023225"/>
    </source>
</evidence>
<comment type="subcellular location">
    <subcellularLocation>
        <location evidence="2">Cytoplasm</location>
    </subcellularLocation>
</comment>
<name>A0A8J6IT80_9ALTE</name>
<evidence type="ECO:0000313" key="12">
    <source>
        <dbReference type="EMBL" id="MBC3764998.1"/>
    </source>
</evidence>
<accession>A0A8J6IT80</accession>
<evidence type="ECO:0000256" key="6">
    <source>
        <dbReference type="ARBA" id="ARBA00022490"/>
    </source>
</evidence>
<organism evidence="12 13">
    <name type="scientific">Neptunicella marina</name>
    <dbReference type="NCBI Taxonomy" id="2125989"/>
    <lineage>
        <taxon>Bacteria</taxon>
        <taxon>Pseudomonadati</taxon>
        <taxon>Pseudomonadota</taxon>
        <taxon>Gammaproteobacteria</taxon>
        <taxon>Alteromonadales</taxon>
        <taxon>Alteromonadaceae</taxon>
        <taxon>Neptunicella</taxon>
    </lineage>
</organism>
<dbReference type="Pfam" id="PF02108">
    <property type="entry name" value="FliH"/>
    <property type="match status" value="1"/>
</dbReference>
<evidence type="ECO:0000259" key="11">
    <source>
        <dbReference type="Pfam" id="PF02108"/>
    </source>
</evidence>
<evidence type="ECO:0000256" key="7">
    <source>
        <dbReference type="ARBA" id="ARBA00022795"/>
    </source>
</evidence>
<dbReference type="GO" id="GO:0071973">
    <property type="term" value="P:bacterial-type flagellum-dependent cell motility"/>
    <property type="evidence" value="ECO:0007669"/>
    <property type="project" value="InterPro"/>
</dbReference>
<reference evidence="12" key="2">
    <citation type="submission" date="2020-08" db="EMBL/GenBank/DDBJ databases">
        <authorList>
            <person name="Lai Q."/>
        </authorList>
    </citation>
    <scope>NUCLEOTIDE SEQUENCE</scope>
    <source>
        <strain evidence="12">S27-2</strain>
    </source>
</reference>
<dbReference type="GO" id="GO:0009288">
    <property type="term" value="C:bacterial-type flagellum"/>
    <property type="evidence" value="ECO:0007669"/>
    <property type="project" value="InterPro"/>
</dbReference>
<dbReference type="InterPro" id="IPR051472">
    <property type="entry name" value="T3SS_Stator/FliH"/>
</dbReference>
<feature type="region of interest" description="Disordered" evidence="10">
    <location>
        <begin position="17"/>
        <end position="58"/>
    </location>
</feature>
<proteinExistence type="inferred from homology"/>